<accession>A0A8B6EMA3</accession>
<proteinExistence type="predicted"/>
<dbReference type="Proteomes" id="UP000596742">
    <property type="component" value="Unassembled WGS sequence"/>
</dbReference>
<name>A0A8B6EMA3_MYTGA</name>
<sequence>MTAAQALEAAQMGRVSCYCMVNGTRREIIRSNPKATTEQLLKAAGIGAGSTSGAMVIAWLIYMLVSKVKSSAQNKLPPTPRPRKVKPSRRKSLGSAFT</sequence>
<dbReference type="AlphaFoldDB" id="A0A8B6EMA3"/>
<evidence type="ECO:0000313" key="3">
    <source>
        <dbReference type="EMBL" id="VDI37037.1"/>
    </source>
</evidence>
<keyword evidence="2" id="KW-0812">Transmembrane</keyword>
<evidence type="ECO:0000256" key="2">
    <source>
        <dbReference type="SAM" id="Phobius"/>
    </source>
</evidence>
<comment type="caution">
    <text evidence="3">The sequence shown here is derived from an EMBL/GenBank/DDBJ whole genome shotgun (WGS) entry which is preliminary data.</text>
</comment>
<protein>
    <submittedName>
        <fullName evidence="3">Uncharacterized protein</fullName>
    </submittedName>
</protein>
<evidence type="ECO:0000313" key="4">
    <source>
        <dbReference type="Proteomes" id="UP000596742"/>
    </source>
</evidence>
<organism evidence="3 4">
    <name type="scientific">Mytilus galloprovincialis</name>
    <name type="common">Mediterranean mussel</name>
    <dbReference type="NCBI Taxonomy" id="29158"/>
    <lineage>
        <taxon>Eukaryota</taxon>
        <taxon>Metazoa</taxon>
        <taxon>Spiralia</taxon>
        <taxon>Lophotrochozoa</taxon>
        <taxon>Mollusca</taxon>
        <taxon>Bivalvia</taxon>
        <taxon>Autobranchia</taxon>
        <taxon>Pteriomorphia</taxon>
        <taxon>Mytilida</taxon>
        <taxon>Mytiloidea</taxon>
        <taxon>Mytilidae</taxon>
        <taxon>Mytilinae</taxon>
        <taxon>Mytilus</taxon>
    </lineage>
</organism>
<keyword evidence="2" id="KW-1133">Transmembrane helix</keyword>
<feature type="transmembrane region" description="Helical" evidence="2">
    <location>
        <begin position="43"/>
        <end position="65"/>
    </location>
</feature>
<feature type="region of interest" description="Disordered" evidence="1">
    <location>
        <begin position="70"/>
        <end position="98"/>
    </location>
</feature>
<keyword evidence="4" id="KW-1185">Reference proteome</keyword>
<feature type="compositionally biased region" description="Basic residues" evidence="1">
    <location>
        <begin position="81"/>
        <end position="92"/>
    </location>
</feature>
<dbReference type="EMBL" id="UYJE01005394">
    <property type="protein sequence ID" value="VDI37037.1"/>
    <property type="molecule type" value="Genomic_DNA"/>
</dbReference>
<evidence type="ECO:0000256" key="1">
    <source>
        <dbReference type="SAM" id="MobiDB-lite"/>
    </source>
</evidence>
<keyword evidence="2" id="KW-0472">Membrane</keyword>
<reference evidence="3" key="1">
    <citation type="submission" date="2018-11" db="EMBL/GenBank/DDBJ databases">
        <authorList>
            <person name="Alioto T."/>
            <person name="Alioto T."/>
        </authorList>
    </citation>
    <scope>NUCLEOTIDE SEQUENCE</scope>
</reference>
<gene>
    <name evidence="3" type="ORF">MGAL_10B015867</name>
</gene>